<comment type="caution">
    <text evidence="1">The sequence shown here is derived from an EMBL/GenBank/DDBJ whole genome shotgun (WGS) entry which is preliminary data.</text>
</comment>
<name>A0ABN9HYR6_RALPI</name>
<proteinExistence type="predicted"/>
<evidence type="ECO:0000313" key="2">
    <source>
        <dbReference type="Proteomes" id="UP001189303"/>
    </source>
</evidence>
<protein>
    <submittedName>
        <fullName evidence="1">Uncharacterized protein</fullName>
    </submittedName>
</protein>
<dbReference type="Proteomes" id="UP001189303">
    <property type="component" value="Unassembled WGS sequence"/>
</dbReference>
<evidence type="ECO:0000313" key="1">
    <source>
        <dbReference type="EMBL" id="CAJ0723708.1"/>
    </source>
</evidence>
<accession>A0ABN9HYR6</accession>
<dbReference type="EMBL" id="CATWFT010000005">
    <property type="protein sequence ID" value="CAJ0723708.1"/>
    <property type="molecule type" value="Genomic_DNA"/>
</dbReference>
<gene>
    <name evidence="1" type="ORF">R38712_02102</name>
</gene>
<reference evidence="1 2" key="1">
    <citation type="submission" date="2023-07" db="EMBL/GenBank/DDBJ databases">
        <authorList>
            <person name="Peeters C."/>
        </authorList>
    </citation>
    <scope>NUCLEOTIDE SEQUENCE [LARGE SCALE GENOMIC DNA]</scope>
    <source>
        <strain evidence="1 2">R-38712</strain>
    </source>
</reference>
<sequence>MRASNRCLPKTLLPPIEIEPLDPPIGYELSYFPVCIMAIEGRNVACG</sequence>
<keyword evidence="2" id="KW-1185">Reference proteome</keyword>
<organism evidence="1 2">
    <name type="scientific">Ralstonia pickettii</name>
    <name type="common">Burkholderia pickettii</name>
    <dbReference type="NCBI Taxonomy" id="329"/>
    <lineage>
        <taxon>Bacteria</taxon>
        <taxon>Pseudomonadati</taxon>
        <taxon>Pseudomonadota</taxon>
        <taxon>Betaproteobacteria</taxon>
        <taxon>Burkholderiales</taxon>
        <taxon>Burkholderiaceae</taxon>
        <taxon>Ralstonia</taxon>
    </lineage>
</organism>